<dbReference type="Pfam" id="PF00990">
    <property type="entry name" value="GGDEF"/>
    <property type="match status" value="1"/>
</dbReference>
<proteinExistence type="predicted"/>
<dbReference type="InterPro" id="IPR043128">
    <property type="entry name" value="Rev_trsase/Diguanyl_cyclase"/>
</dbReference>
<dbReference type="RefSeq" id="WP_118888451.1">
    <property type="nucleotide sequence ID" value="NZ_PHUT01000001.1"/>
</dbReference>
<dbReference type="PANTHER" id="PTHR45138:SF9">
    <property type="entry name" value="DIGUANYLATE CYCLASE DGCM-RELATED"/>
    <property type="match status" value="1"/>
</dbReference>
<organism evidence="3 4">
    <name type="scientific">Oceanobacillus profundus</name>
    <dbReference type="NCBI Taxonomy" id="372463"/>
    <lineage>
        <taxon>Bacteria</taxon>
        <taxon>Bacillati</taxon>
        <taxon>Bacillota</taxon>
        <taxon>Bacilli</taxon>
        <taxon>Bacillales</taxon>
        <taxon>Bacillaceae</taxon>
        <taxon>Oceanobacillus</taxon>
    </lineage>
</organism>
<keyword evidence="4" id="KW-1185">Reference proteome</keyword>
<dbReference type="PROSITE" id="PS50887">
    <property type="entry name" value="GGDEF"/>
    <property type="match status" value="1"/>
</dbReference>
<feature type="transmembrane region" description="Helical" evidence="1">
    <location>
        <begin position="64"/>
        <end position="84"/>
    </location>
</feature>
<dbReference type="OrthoDB" id="9759607at2"/>
<name>A0A417YP31_9BACI</name>
<feature type="transmembrane region" description="Helical" evidence="1">
    <location>
        <begin position="6"/>
        <end position="25"/>
    </location>
</feature>
<keyword evidence="1" id="KW-0812">Transmembrane</keyword>
<evidence type="ECO:0000313" key="4">
    <source>
        <dbReference type="Proteomes" id="UP000285456"/>
    </source>
</evidence>
<keyword evidence="1" id="KW-0472">Membrane</keyword>
<gene>
    <name evidence="3" type="ORF">D1B32_01510</name>
</gene>
<dbReference type="InterPro" id="IPR050469">
    <property type="entry name" value="Diguanylate_Cyclase"/>
</dbReference>
<accession>A0A417YP31</accession>
<feature type="domain" description="GGDEF" evidence="2">
    <location>
        <begin position="269"/>
        <end position="407"/>
    </location>
</feature>
<dbReference type="Gene3D" id="3.30.70.270">
    <property type="match status" value="1"/>
</dbReference>
<feature type="transmembrane region" description="Helical" evidence="1">
    <location>
        <begin position="105"/>
        <end position="126"/>
    </location>
</feature>
<dbReference type="InterPro" id="IPR029787">
    <property type="entry name" value="Nucleotide_cyclase"/>
</dbReference>
<dbReference type="PANTHER" id="PTHR45138">
    <property type="entry name" value="REGULATORY COMPONENTS OF SENSORY TRANSDUCTION SYSTEM"/>
    <property type="match status" value="1"/>
</dbReference>
<dbReference type="InterPro" id="IPR000160">
    <property type="entry name" value="GGDEF_dom"/>
</dbReference>
<feature type="transmembrane region" description="Helical" evidence="1">
    <location>
        <begin position="138"/>
        <end position="163"/>
    </location>
</feature>
<dbReference type="Proteomes" id="UP000285456">
    <property type="component" value="Unassembled WGS sequence"/>
</dbReference>
<comment type="caution">
    <text evidence="3">The sequence shown here is derived from an EMBL/GenBank/DDBJ whole genome shotgun (WGS) entry which is preliminary data.</text>
</comment>
<protein>
    <submittedName>
        <fullName evidence="3">GGDEF domain-containing protein</fullName>
    </submittedName>
</protein>
<dbReference type="EMBL" id="QWEH01000001">
    <property type="protein sequence ID" value="RHW35323.1"/>
    <property type="molecule type" value="Genomic_DNA"/>
</dbReference>
<dbReference type="NCBIfam" id="TIGR00254">
    <property type="entry name" value="GGDEF"/>
    <property type="match status" value="1"/>
</dbReference>
<evidence type="ECO:0000313" key="3">
    <source>
        <dbReference type="EMBL" id="RHW35323.1"/>
    </source>
</evidence>
<evidence type="ECO:0000259" key="2">
    <source>
        <dbReference type="PROSITE" id="PS50887"/>
    </source>
</evidence>
<sequence>MNRLKGYIITIFMISLAVSIISGPINIDLSRYTKIFLVYLLFTTLYSHLKTVIRTGNVNVDYSISYSFSFVLITGPLGLFLFEIMNRFYIYFYRKRTGTADEDEFLHTFYNIGGPALLHTIGYYLFYELHPFVEGIPFGFWGLFIAIVTFTDFLSSLLLLSVFKLTGNIGTRQDAINFIKGRSIFDTLKMALSNGLLFIFLAEQHWEAVIALFVLNYLVSRSAAIKNQSIQHKIERDRFEQMAYTDFLTKTHNRSYMNKIMNELNKTDENIALIVSDIDTFKNINDTFNHAVGDSVIQHFAKTLKNNLDDADYLFRSGGEEFTIILKNRDFPSCVALLKQINHEVETNPVHAEYKGEDTTIYYTASFGMYYFKTNDKLNIKQAYIHADDLLLESKRLGRNQVTVMEDKGVSVERTTEAMKGYKI</sequence>
<evidence type="ECO:0000256" key="1">
    <source>
        <dbReference type="SAM" id="Phobius"/>
    </source>
</evidence>
<reference evidence="3 4" key="1">
    <citation type="journal article" date="2007" name="Int. J. Syst. Evol. Microbiol.">
        <title>Oceanobacillus profundus sp. nov., isolated from a deep-sea sediment core.</title>
        <authorList>
            <person name="Kim Y.G."/>
            <person name="Choi D.H."/>
            <person name="Hyun S."/>
            <person name="Cho B.C."/>
        </authorList>
    </citation>
    <scope>NUCLEOTIDE SEQUENCE [LARGE SCALE GENOMIC DNA]</scope>
    <source>
        <strain evidence="3 4">DSM 18246</strain>
    </source>
</reference>
<dbReference type="SMART" id="SM00267">
    <property type="entry name" value="GGDEF"/>
    <property type="match status" value="1"/>
</dbReference>
<dbReference type="SUPFAM" id="SSF55073">
    <property type="entry name" value="Nucleotide cyclase"/>
    <property type="match status" value="1"/>
</dbReference>
<dbReference type="AlphaFoldDB" id="A0A417YP31"/>
<keyword evidence="1" id="KW-1133">Transmembrane helix</keyword>
<dbReference type="GO" id="GO:0052621">
    <property type="term" value="F:diguanylate cyclase activity"/>
    <property type="evidence" value="ECO:0007669"/>
    <property type="project" value="TreeGrafter"/>
</dbReference>
<dbReference type="CDD" id="cd01949">
    <property type="entry name" value="GGDEF"/>
    <property type="match status" value="1"/>
</dbReference>